<keyword evidence="3" id="KW-0805">Transcription regulation</keyword>
<name>A0A515EMQ8_9BURK</name>
<dbReference type="PRINTS" id="PR00400">
    <property type="entry name" value="TETREPRESSOR"/>
</dbReference>
<dbReference type="InterPro" id="IPR050109">
    <property type="entry name" value="HTH-type_TetR-like_transc_reg"/>
</dbReference>
<gene>
    <name evidence="8" type="ORF">EXZ61_07055</name>
</gene>
<reference evidence="9" key="2">
    <citation type="journal article" date="2020" name="Int. J. Syst. Evol. Microbiol.">
        <title>Genomic insights into a novel species Rhodoferax aquaticus sp. nov., isolated from freshwater.</title>
        <authorList>
            <person name="Li T."/>
            <person name="Zhuo Y."/>
            <person name="Jin C.Z."/>
            <person name="Wu X."/>
            <person name="Ko S.R."/>
            <person name="Jin F.J."/>
            <person name="Ahn C.Y."/>
            <person name="Oh H.M."/>
            <person name="Lee H.G."/>
            <person name="Jin L."/>
        </authorList>
    </citation>
    <scope>NUCLEOTIDE SEQUENCE [LARGE SCALE GENOMIC DNA]</scope>
    <source>
        <strain evidence="9">Gr-4</strain>
    </source>
</reference>
<dbReference type="InterPro" id="IPR036271">
    <property type="entry name" value="Tet_transcr_reg_TetR-rel_C_sf"/>
</dbReference>
<dbReference type="AlphaFoldDB" id="A0A515EMQ8"/>
<feature type="domain" description="HTH tetR-type" evidence="7">
    <location>
        <begin position="15"/>
        <end position="75"/>
    </location>
</feature>
<dbReference type="Gene3D" id="1.10.10.60">
    <property type="entry name" value="Homeodomain-like"/>
    <property type="match status" value="1"/>
</dbReference>
<dbReference type="GO" id="GO:0000976">
    <property type="term" value="F:transcription cis-regulatory region binding"/>
    <property type="evidence" value="ECO:0007669"/>
    <property type="project" value="TreeGrafter"/>
</dbReference>
<keyword evidence="9" id="KW-1185">Reference proteome</keyword>
<reference evidence="9" key="1">
    <citation type="submission" date="2019-02" db="EMBL/GenBank/DDBJ databases">
        <title>Complete genome sequence of Rhodoferax sp. Gr-4.</title>
        <authorList>
            <person name="Jin L."/>
        </authorList>
    </citation>
    <scope>NUCLEOTIDE SEQUENCE [LARGE SCALE GENOMIC DNA]</scope>
    <source>
        <strain evidence="9">Gr-4</strain>
    </source>
</reference>
<evidence type="ECO:0000256" key="1">
    <source>
        <dbReference type="ARBA" id="ARBA00002856"/>
    </source>
</evidence>
<evidence type="ECO:0000259" key="7">
    <source>
        <dbReference type="PROSITE" id="PS50977"/>
    </source>
</evidence>
<protein>
    <submittedName>
        <fullName evidence="8">TetR family transcriptional regulator</fullName>
    </submittedName>
</protein>
<organism evidence="8 9">
    <name type="scientific">Rhodoferax aquaticus</name>
    <dbReference type="NCBI Taxonomy" id="2527691"/>
    <lineage>
        <taxon>Bacteria</taxon>
        <taxon>Pseudomonadati</taxon>
        <taxon>Pseudomonadota</taxon>
        <taxon>Betaproteobacteria</taxon>
        <taxon>Burkholderiales</taxon>
        <taxon>Comamonadaceae</taxon>
        <taxon>Rhodoferax</taxon>
    </lineage>
</organism>
<evidence type="ECO:0000313" key="8">
    <source>
        <dbReference type="EMBL" id="QDL53943.1"/>
    </source>
</evidence>
<evidence type="ECO:0000256" key="2">
    <source>
        <dbReference type="ARBA" id="ARBA00022491"/>
    </source>
</evidence>
<dbReference type="InterPro" id="IPR009057">
    <property type="entry name" value="Homeodomain-like_sf"/>
</dbReference>
<accession>A0A515EMQ8</accession>
<dbReference type="SUPFAM" id="SSF48498">
    <property type="entry name" value="Tetracyclin repressor-like, C-terminal domain"/>
    <property type="match status" value="1"/>
</dbReference>
<feature type="DNA-binding region" description="H-T-H motif" evidence="6">
    <location>
        <begin position="38"/>
        <end position="57"/>
    </location>
</feature>
<dbReference type="GO" id="GO:0003700">
    <property type="term" value="F:DNA-binding transcription factor activity"/>
    <property type="evidence" value="ECO:0007669"/>
    <property type="project" value="TreeGrafter"/>
</dbReference>
<keyword evidence="4 6" id="KW-0238">DNA-binding</keyword>
<dbReference type="PRINTS" id="PR00455">
    <property type="entry name" value="HTHTETR"/>
</dbReference>
<proteinExistence type="predicted"/>
<dbReference type="GO" id="GO:0046677">
    <property type="term" value="P:response to antibiotic"/>
    <property type="evidence" value="ECO:0007669"/>
    <property type="project" value="InterPro"/>
</dbReference>
<dbReference type="Gene3D" id="1.10.357.10">
    <property type="entry name" value="Tetracycline Repressor, domain 2"/>
    <property type="match status" value="1"/>
</dbReference>
<comment type="function">
    <text evidence="1">TetR is the repressor of the tetracycline resistance element; its N-terminal region forms a helix-turn-helix structure and binds DNA. Binding of tetracycline to TetR reduces the repressor affinity for the tetracycline resistance gene (tetA) promoter operator sites.</text>
</comment>
<dbReference type="Pfam" id="PF00440">
    <property type="entry name" value="TetR_N"/>
    <property type="match status" value="1"/>
</dbReference>
<dbReference type="InterPro" id="IPR004111">
    <property type="entry name" value="Repressor_TetR_C"/>
</dbReference>
<evidence type="ECO:0000256" key="3">
    <source>
        <dbReference type="ARBA" id="ARBA00023015"/>
    </source>
</evidence>
<keyword evidence="5" id="KW-0804">Transcription</keyword>
<evidence type="ECO:0000313" key="9">
    <source>
        <dbReference type="Proteomes" id="UP000317365"/>
    </source>
</evidence>
<dbReference type="KEGG" id="rhg:EXZ61_07055"/>
<dbReference type="RefSeq" id="WP_142810383.1">
    <property type="nucleotide sequence ID" value="NZ_CP036282.1"/>
</dbReference>
<evidence type="ECO:0000256" key="4">
    <source>
        <dbReference type="ARBA" id="ARBA00023125"/>
    </source>
</evidence>
<dbReference type="PROSITE" id="PS50977">
    <property type="entry name" value="HTH_TETR_2"/>
    <property type="match status" value="1"/>
</dbReference>
<dbReference type="PANTHER" id="PTHR30055">
    <property type="entry name" value="HTH-TYPE TRANSCRIPTIONAL REGULATOR RUTR"/>
    <property type="match status" value="1"/>
</dbReference>
<dbReference type="SUPFAM" id="SSF46689">
    <property type="entry name" value="Homeodomain-like"/>
    <property type="match status" value="1"/>
</dbReference>
<dbReference type="EMBL" id="CP036282">
    <property type="protein sequence ID" value="QDL53943.1"/>
    <property type="molecule type" value="Genomic_DNA"/>
</dbReference>
<dbReference type="Proteomes" id="UP000317365">
    <property type="component" value="Chromosome"/>
</dbReference>
<sequence length="228" mass="24628">MPLDTEPSALPARQPLSKERILQAAITLADEGGLATLSMRKLAQVLGVEAMSLYNHVANKEALLDGMVDAVVAEMVVPVLGAPWRAEMRRAACSAHAVLMAHPWASLLLVSRVNVGPAKLRHFDATHGCLREAGFSHALADSARNVIDGHVHGFTLQKLLFPLAEGTYAQAAKQFLPMLPQEVYPHMRALTEEVIAGRYSGVHQFEFGLDLILSSLEAQCVLAAPTTH</sequence>
<dbReference type="PANTHER" id="PTHR30055:SF151">
    <property type="entry name" value="TRANSCRIPTIONAL REGULATORY PROTEIN"/>
    <property type="match status" value="1"/>
</dbReference>
<keyword evidence="2" id="KW-0678">Repressor</keyword>
<evidence type="ECO:0000256" key="5">
    <source>
        <dbReference type="ARBA" id="ARBA00023163"/>
    </source>
</evidence>
<dbReference type="InterPro" id="IPR003012">
    <property type="entry name" value="Tet_transcr_reg_TetR"/>
</dbReference>
<evidence type="ECO:0000256" key="6">
    <source>
        <dbReference type="PROSITE-ProRule" id="PRU00335"/>
    </source>
</evidence>
<dbReference type="InterPro" id="IPR001647">
    <property type="entry name" value="HTH_TetR"/>
</dbReference>
<dbReference type="GO" id="GO:0045892">
    <property type="term" value="P:negative regulation of DNA-templated transcription"/>
    <property type="evidence" value="ECO:0007669"/>
    <property type="project" value="InterPro"/>
</dbReference>
<dbReference type="Pfam" id="PF02909">
    <property type="entry name" value="TetR_C_1"/>
    <property type="match status" value="1"/>
</dbReference>